<proteinExistence type="inferred from homology"/>
<evidence type="ECO:0000259" key="2">
    <source>
        <dbReference type="Pfam" id="PF00437"/>
    </source>
</evidence>
<accession>A0A931YDN9</accession>
<dbReference type="GO" id="GO:0016887">
    <property type="term" value="F:ATP hydrolysis activity"/>
    <property type="evidence" value="ECO:0007669"/>
    <property type="project" value="InterPro"/>
</dbReference>
<dbReference type="InterPro" id="IPR001482">
    <property type="entry name" value="T2SS/T4SS_dom"/>
</dbReference>
<dbReference type="PANTHER" id="PTHR30486:SF16">
    <property type="entry name" value="TWITCHING MOTILITY PROTEIN PILT"/>
    <property type="match status" value="1"/>
</dbReference>
<dbReference type="InterPro" id="IPR027417">
    <property type="entry name" value="P-loop_NTPase"/>
</dbReference>
<dbReference type="AlphaFoldDB" id="A0A931YDN9"/>
<feature type="domain" description="Bacterial type II secretion system protein E" evidence="2">
    <location>
        <begin position="6"/>
        <end position="278"/>
    </location>
</feature>
<dbReference type="EMBL" id="JACPHQ010000022">
    <property type="protein sequence ID" value="MBI2465970.1"/>
    <property type="molecule type" value="Genomic_DNA"/>
</dbReference>
<gene>
    <name evidence="3" type="ORF">HYV66_01935</name>
</gene>
<dbReference type="InterPro" id="IPR050921">
    <property type="entry name" value="T4SS_GSP_E_ATPase"/>
</dbReference>
<dbReference type="CDD" id="cd01131">
    <property type="entry name" value="PilT"/>
    <property type="match status" value="1"/>
</dbReference>
<protein>
    <submittedName>
        <fullName evidence="3">PilT/PilU family type 4a pilus ATPase</fullName>
    </submittedName>
</protein>
<dbReference type="PANTHER" id="PTHR30486">
    <property type="entry name" value="TWITCHING MOTILITY PROTEIN PILT"/>
    <property type="match status" value="1"/>
</dbReference>
<organism evidence="3 4">
    <name type="scientific">Candidatus Sungiibacteriota bacterium</name>
    <dbReference type="NCBI Taxonomy" id="2750080"/>
    <lineage>
        <taxon>Bacteria</taxon>
        <taxon>Candidatus Sungiibacteriota</taxon>
    </lineage>
</organism>
<dbReference type="Gene3D" id="3.30.450.90">
    <property type="match status" value="1"/>
</dbReference>
<name>A0A931YDN9_9BACT</name>
<evidence type="ECO:0000313" key="3">
    <source>
        <dbReference type="EMBL" id="MBI2465970.1"/>
    </source>
</evidence>
<dbReference type="NCBIfam" id="TIGR01420">
    <property type="entry name" value="pilT_fam"/>
    <property type="match status" value="1"/>
</dbReference>
<dbReference type="SUPFAM" id="SSF52540">
    <property type="entry name" value="P-loop containing nucleoside triphosphate hydrolases"/>
    <property type="match status" value="1"/>
</dbReference>
<reference evidence="3" key="1">
    <citation type="submission" date="2020-07" db="EMBL/GenBank/DDBJ databases">
        <title>Huge and variable diversity of episymbiotic CPR bacteria and DPANN archaea in groundwater ecosystems.</title>
        <authorList>
            <person name="He C.Y."/>
            <person name="Keren R."/>
            <person name="Whittaker M."/>
            <person name="Farag I.F."/>
            <person name="Doudna J."/>
            <person name="Cate J.H.D."/>
            <person name="Banfield J.F."/>
        </authorList>
    </citation>
    <scope>NUCLEOTIDE SEQUENCE</scope>
    <source>
        <strain evidence="3">NC_groundwater_418_Ag_B-0.1um_45_10</strain>
    </source>
</reference>
<dbReference type="Proteomes" id="UP000709672">
    <property type="component" value="Unassembled WGS sequence"/>
</dbReference>
<evidence type="ECO:0000313" key="4">
    <source>
        <dbReference type="Proteomes" id="UP000709672"/>
    </source>
</evidence>
<comment type="similarity">
    <text evidence="1">Belongs to the GSP E family.</text>
</comment>
<dbReference type="Gene3D" id="3.40.50.300">
    <property type="entry name" value="P-loop containing nucleotide triphosphate hydrolases"/>
    <property type="match status" value="1"/>
</dbReference>
<dbReference type="GO" id="GO:0005524">
    <property type="term" value="F:ATP binding"/>
    <property type="evidence" value="ECO:0007669"/>
    <property type="project" value="InterPro"/>
</dbReference>
<dbReference type="Pfam" id="PF00437">
    <property type="entry name" value="T2SSE"/>
    <property type="match status" value="1"/>
</dbReference>
<comment type="caution">
    <text evidence="3">The sequence shown here is derived from an EMBL/GenBank/DDBJ whole genome shotgun (WGS) entry which is preliminary data.</text>
</comment>
<dbReference type="InterPro" id="IPR006321">
    <property type="entry name" value="PilT/PilU"/>
</dbReference>
<evidence type="ECO:0000256" key="1">
    <source>
        <dbReference type="ARBA" id="ARBA00006611"/>
    </source>
</evidence>
<sequence>MENYQREIEDLLLLAAEQGASDLHIAPGRYPTLRIDGELVQLTQRAMITPESSAGLCLALMDEEKQERFKKNKEIDFAFGFKDKVRFRTNVYVQRGYFSAALRLISHKIRTLEELGLPKVLRDFTRPSQGFVIVSGPTGHGKSTTLAALIDEINHKRGDHIITIEDPIEYLFAPDKAMIEQREVGSDTLSFRRALRSVFRQDADVVMLGEMRDLETISTAVTAAETGHLIFATLHTNSASQTIDRIIDSFPPEQQSQIRLQLAGALLGVVSQRLVPKVDGGLAVAVEVLIANYAVRNLIRENKLHQLDLVIETSTDKGMISLNKSLSELVRQGQISLENAEIYSLNPSELSSLLAH</sequence>